<proteinExistence type="predicted"/>
<dbReference type="EMBL" id="KN838557">
    <property type="protein sequence ID" value="KIK05808.1"/>
    <property type="molecule type" value="Genomic_DNA"/>
</dbReference>
<dbReference type="HOGENOM" id="CLU_2596562_0_0_1"/>
<feature type="non-terminal residue" evidence="1">
    <location>
        <position position="80"/>
    </location>
</feature>
<dbReference type="Proteomes" id="UP000054477">
    <property type="component" value="Unassembled WGS sequence"/>
</dbReference>
<evidence type="ECO:0000313" key="1">
    <source>
        <dbReference type="EMBL" id="KIK05808.1"/>
    </source>
</evidence>
<reference evidence="2" key="2">
    <citation type="submission" date="2015-01" db="EMBL/GenBank/DDBJ databases">
        <title>Evolutionary Origins and Diversification of the Mycorrhizal Mutualists.</title>
        <authorList>
            <consortium name="DOE Joint Genome Institute"/>
            <consortium name="Mycorrhizal Genomics Consortium"/>
            <person name="Kohler A."/>
            <person name="Kuo A."/>
            <person name="Nagy L.G."/>
            <person name="Floudas D."/>
            <person name="Copeland A."/>
            <person name="Barry K.W."/>
            <person name="Cichocki N."/>
            <person name="Veneault-Fourrey C."/>
            <person name="LaButti K."/>
            <person name="Lindquist E.A."/>
            <person name="Lipzen A."/>
            <person name="Lundell T."/>
            <person name="Morin E."/>
            <person name="Murat C."/>
            <person name="Riley R."/>
            <person name="Ohm R."/>
            <person name="Sun H."/>
            <person name="Tunlid A."/>
            <person name="Henrissat B."/>
            <person name="Grigoriev I.V."/>
            <person name="Hibbett D.S."/>
            <person name="Martin F."/>
        </authorList>
    </citation>
    <scope>NUCLEOTIDE SEQUENCE [LARGE SCALE GENOMIC DNA]</scope>
    <source>
        <strain evidence="2">LaAM-08-1</strain>
    </source>
</reference>
<organism evidence="1 2">
    <name type="scientific">Laccaria amethystina LaAM-08-1</name>
    <dbReference type="NCBI Taxonomy" id="1095629"/>
    <lineage>
        <taxon>Eukaryota</taxon>
        <taxon>Fungi</taxon>
        <taxon>Dikarya</taxon>
        <taxon>Basidiomycota</taxon>
        <taxon>Agaricomycotina</taxon>
        <taxon>Agaricomycetes</taxon>
        <taxon>Agaricomycetidae</taxon>
        <taxon>Agaricales</taxon>
        <taxon>Agaricineae</taxon>
        <taxon>Hydnangiaceae</taxon>
        <taxon>Laccaria</taxon>
    </lineage>
</organism>
<reference evidence="1 2" key="1">
    <citation type="submission" date="2014-04" db="EMBL/GenBank/DDBJ databases">
        <authorList>
            <consortium name="DOE Joint Genome Institute"/>
            <person name="Kuo A."/>
            <person name="Kohler A."/>
            <person name="Nagy L.G."/>
            <person name="Floudas D."/>
            <person name="Copeland A."/>
            <person name="Barry K.W."/>
            <person name="Cichocki N."/>
            <person name="Veneault-Fourrey C."/>
            <person name="LaButti K."/>
            <person name="Lindquist E.A."/>
            <person name="Lipzen A."/>
            <person name="Lundell T."/>
            <person name="Morin E."/>
            <person name="Murat C."/>
            <person name="Sun H."/>
            <person name="Tunlid A."/>
            <person name="Henrissat B."/>
            <person name="Grigoriev I.V."/>
            <person name="Hibbett D.S."/>
            <person name="Martin F."/>
            <person name="Nordberg H.P."/>
            <person name="Cantor M.N."/>
            <person name="Hua S.X."/>
        </authorList>
    </citation>
    <scope>NUCLEOTIDE SEQUENCE [LARGE SCALE GENOMIC DNA]</scope>
    <source>
        <strain evidence="1 2">LaAM-08-1</strain>
    </source>
</reference>
<evidence type="ECO:0000313" key="2">
    <source>
        <dbReference type="Proteomes" id="UP000054477"/>
    </source>
</evidence>
<gene>
    <name evidence="1" type="ORF">K443DRAFT_90736</name>
</gene>
<protein>
    <submittedName>
        <fullName evidence="1">Uncharacterized protein</fullName>
    </submittedName>
</protein>
<keyword evidence="2" id="KW-1185">Reference proteome</keyword>
<dbReference type="AlphaFoldDB" id="A0A0C9YC95"/>
<sequence length="80" mass="9298">ANWKESQKIPLVNLNGHIKNHHFLEAMLMIFDMLIQVNQRYLLAPFPVSEHFFSGADNLLQKKNLLKSPTFTQINSYQGK</sequence>
<accession>A0A0C9YC95</accession>
<name>A0A0C9YC95_9AGAR</name>
<feature type="non-terminal residue" evidence="1">
    <location>
        <position position="1"/>
    </location>
</feature>